<dbReference type="eggNOG" id="KOG4532">
    <property type="taxonomic scope" value="Eukaryota"/>
</dbReference>
<evidence type="ECO:0000256" key="1">
    <source>
        <dbReference type="PROSITE-ProRule" id="PRU00221"/>
    </source>
</evidence>
<keyword evidence="1" id="KW-0853">WD repeat</keyword>
<dbReference type="Pfam" id="PF10313">
    <property type="entry name" value="DUF2415"/>
    <property type="match status" value="1"/>
</dbReference>
<feature type="region of interest" description="Disordered" evidence="2">
    <location>
        <begin position="432"/>
        <end position="492"/>
    </location>
</feature>
<dbReference type="Proteomes" id="UP000001861">
    <property type="component" value="Unassembled WGS sequence"/>
</dbReference>
<dbReference type="InterPro" id="IPR036322">
    <property type="entry name" value="WD40_repeat_dom_sf"/>
</dbReference>
<comment type="caution">
    <text evidence="4">The sequence shown here is derived from an EMBL/GenBank/DDBJ whole genome shotgun (WGS) entry which is preliminary data.</text>
</comment>
<dbReference type="RefSeq" id="XP_001838649.1">
    <property type="nucleotide sequence ID" value="XM_001838597.1"/>
</dbReference>
<feature type="domain" description="DUF2415" evidence="3">
    <location>
        <begin position="333"/>
        <end position="374"/>
    </location>
</feature>
<dbReference type="EMBL" id="AACS02000004">
    <property type="protein sequence ID" value="EAU83158.1"/>
    <property type="molecule type" value="Genomic_DNA"/>
</dbReference>
<proteinExistence type="predicted"/>
<dbReference type="InterPro" id="IPR019417">
    <property type="entry name" value="DUF2415"/>
</dbReference>
<dbReference type="Gene3D" id="2.130.10.10">
    <property type="entry name" value="YVTN repeat-like/Quinoprotein amine dehydrogenase"/>
    <property type="match status" value="1"/>
</dbReference>
<dbReference type="SUPFAM" id="SSF50978">
    <property type="entry name" value="WD40 repeat-like"/>
    <property type="match status" value="1"/>
</dbReference>
<evidence type="ECO:0000313" key="4">
    <source>
        <dbReference type="EMBL" id="EAU83158.1"/>
    </source>
</evidence>
<dbReference type="OrthoDB" id="64353at2759"/>
<sequence>MAATTYVTAKPTAVAQAQITIDHPQLRDLIVCPQEQGVVTYVRDREIVEQNLNLPNAPIRTLVRTIMFPPSSLTAMALGNNNEDTLLAAGGSWEANLHLSYHQPSGAAPLWQYNCRLSGTLNNSVLLTRSNSSSCEPRVGVTNNDQTFRLYDCAIRRQPLDWRPTTADDHIDRENWQDERLNNARLECVGALKLDTCINYASMSPSGRMIATVGDSGNVYLHHVSGSSRVTYRPVATIPLPLPANTPPHYPTTRPSTFTAAFAAAWSKDGSKYAVGSQEGVVGVWDIRSTKPLKVFQVDKMRGMGAGGLGASPAGWISWDPSHWFVNTAPSWSVRNVKFGGDENGLNETLVFAEHTSLIHLVDGKTFEEEAVIHVPTTMSEPPPPSPPIMSVSDPLDAPLDLIHLDLPPVVNAISTYTYSFNPVPDQVPIGLPPGAYSMPLWDDESSDDDDDNDDNDQDEQDHHSPTPVPQEVPQASASPSTPPVPERIPARLPNSTIFNGYRFSSPEFEYEEDLHIAGVCFSPTGKSLYVGTTQGVVEYGMVDRRQRGLS</sequence>
<accession>A8P406</accession>
<keyword evidence="5" id="KW-1185">Reference proteome</keyword>
<evidence type="ECO:0000259" key="3">
    <source>
        <dbReference type="Pfam" id="PF10313"/>
    </source>
</evidence>
<dbReference type="PANTHER" id="PTHR43991:SF9">
    <property type="entry name" value="DUF2415 DOMAIN-CONTAINING PROTEIN"/>
    <property type="match status" value="1"/>
</dbReference>
<gene>
    <name evidence="4" type="ORF">CC1G_07840</name>
</gene>
<feature type="compositionally biased region" description="Acidic residues" evidence="2">
    <location>
        <begin position="442"/>
        <end position="460"/>
    </location>
</feature>
<dbReference type="VEuPathDB" id="FungiDB:CC1G_07840"/>
<dbReference type="KEGG" id="cci:CC1G_07840"/>
<dbReference type="InParanoid" id="A8P406"/>
<dbReference type="InterPro" id="IPR001680">
    <property type="entry name" value="WD40_rpt"/>
</dbReference>
<dbReference type="OMA" id="WCDAVEF"/>
<dbReference type="GeneID" id="6015242"/>
<dbReference type="SMART" id="SM00320">
    <property type="entry name" value="WD40"/>
    <property type="match status" value="2"/>
</dbReference>
<dbReference type="InterPro" id="IPR015943">
    <property type="entry name" value="WD40/YVTN_repeat-like_dom_sf"/>
</dbReference>
<evidence type="ECO:0000313" key="5">
    <source>
        <dbReference type="Proteomes" id="UP000001861"/>
    </source>
</evidence>
<feature type="repeat" description="WD" evidence="1">
    <location>
        <begin position="265"/>
        <end position="295"/>
    </location>
</feature>
<name>A8P406_COPC7</name>
<dbReference type="PROSITE" id="PS50082">
    <property type="entry name" value="WD_REPEATS_2"/>
    <property type="match status" value="1"/>
</dbReference>
<dbReference type="AlphaFoldDB" id="A8P406"/>
<reference evidence="4 5" key="1">
    <citation type="journal article" date="2010" name="Proc. Natl. Acad. Sci. U.S.A.">
        <title>Insights into evolution of multicellular fungi from the assembled chromosomes of the mushroom Coprinopsis cinerea (Coprinus cinereus).</title>
        <authorList>
            <person name="Stajich J.E."/>
            <person name="Wilke S.K."/>
            <person name="Ahren D."/>
            <person name="Au C.H."/>
            <person name="Birren B.W."/>
            <person name="Borodovsky M."/>
            <person name="Burns C."/>
            <person name="Canback B."/>
            <person name="Casselton L.A."/>
            <person name="Cheng C.K."/>
            <person name="Deng J."/>
            <person name="Dietrich F.S."/>
            <person name="Fargo D.C."/>
            <person name="Farman M.L."/>
            <person name="Gathman A.C."/>
            <person name="Goldberg J."/>
            <person name="Guigo R."/>
            <person name="Hoegger P.J."/>
            <person name="Hooker J.B."/>
            <person name="Huggins A."/>
            <person name="James T.Y."/>
            <person name="Kamada T."/>
            <person name="Kilaru S."/>
            <person name="Kodira C."/>
            <person name="Kues U."/>
            <person name="Kupfer D."/>
            <person name="Kwan H.S."/>
            <person name="Lomsadze A."/>
            <person name="Li W."/>
            <person name="Lilly W.W."/>
            <person name="Ma L.J."/>
            <person name="Mackey A.J."/>
            <person name="Manning G."/>
            <person name="Martin F."/>
            <person name="Muraguchi H."/>
            <person name="Natvig D.O."/>
            <person name="Palmerini H."/>
            <person name="Ramesh M.A."/>
            <person name="Rehmeyer C.J."/>
            <person name="Roe B.A."/>
            <person name="Shenoy N."/>
            <person name="Stanke M."/>
            <person name="Ter-Hovhannisyan V."/>
            <person name="Tunlid A."/>
            <person name="Velagapudi R."/>
            <person name="Vision T.J."/>
            <person name="Zeng Q."/>
            <person name="Zolan M.E."/>
            <person name="Pukkila P.J."/>
        </authorList>
    </citation>
    <scope>NUCLEOTIDE SEQUENCE [LARGE SCALE GENOMIC DNA]</scope>
    <source>
        <strain evidence="5">Okayama-7 / 130 / ATCC MYA-4618 / FGSC 9003</strain>
    </source>
</reference>
<dbReference type="PANTHER" id="PTHR43991">
    <property type="entry name" value="WD REPEAT PROTEIN (AFU_ORTHOLOGUE AFUA_8G05640)-RELATED"/>
    <property type="match status" value="1"/>
</dbReference>
<evidence type="ECO:0000256" key="2">
    <source>
        <dbReference type="SAM" id="MobiDB-lite"/>
    </source>
</evidence>
<protein>
    <recommendedName>
        <fullName evidence="3">DUF2415 domain-containing protein</fullName>
    </recommendedName>
</protein>
<organism evidence="4 5">
    <name type="scientific">Coprinopsis cinerea (strain Okayama-7 / 130 / ATCC MYA-4618 / FGSC 9003)</name>
    <name type="common">Inky cap fungus</name>
    <name type="synonym">Hormographiella aspergillata</name>
    <dbReference type="NCBI Taxonomy" id="240176"/>
    <lineage>
        <taxon>Eukaryota</taxon>
        <taxon>Fungi</taxon>
        <taxon>Dikarya</taxon>
        <taxon>Basidiomycota</taxon>
        <taxon>Agaricomycotina</taxon>
        <taxon>Agaricomycetes</taxon>
        <taxon>Agaricomycetidae</taxon>
        <taxon>Agaricales</taxon>
        <taxon>Agaricineae</taxon>
        <taxon>Psathyrellaceae</taxon>
        <taxon>Coprinopsis</taxon>
    </lineage>
</organism>